<dbReference type="AlphaFoldDB" id="A0AAE9DPZ5"/>
<proteinExistence type="predicted"/>
<protein>
    <submittedName>
        <fullName evidence="2">Uncharacterized protein</fullName>
    </submittedName>
</protein>
<evidence type="ECO:0000313" key="2">
    <source>
        <dbReference type="EMBL" id="ULU08845.1"/>
    </source>
</evidence>
<evidence type="ECO:0000313" key="3">
    <source>
        <dbReference type="Proteomes" id="UP000827892"/>
    </source>
</evidence>
<accession>A0AAE9DPZ5</accession>
<evidence type="ECO:0000256" key="1">
    <source>
        <dbReference type="SAM" id="MobiDB-lite"/>
    </source>
</evidence>
<feature type="region of interest" description="Disordered" evidence="1">
    <location>
        <begin position="77"/>
        <end position="96"/>
    </location>
</feature>
<name>A0AAE9DPZ5_CAEBR</name>
<reference evidence="2 3" key="1">
    <citation type="submission" date="2022-05" db="EMBL/GenBank/DDBJ databases">
        <title>Chromosome-level reference genomes for two strains of Caenorhabditis briggsae: an improved platform for comparative genomics.</title>
        <authorList>
            <person name="Stevens L."/>
            <person name="Andersen E.C."/>
        </authorList>
    </citation>
    <scope>NUCLEOTIDE SEQUENCE [LARGE SCALE GENOMIC DNA]</scope>
    <source>
        <strain evidence="2">QX1410_ONT</strain>
        <tissue evidence="2">Whole-organism</tissue>
    </source>
</reference>
<gene>
    <name evidence="2" type="ORF">L3Y34_019813</name>
</gene>
<organism evidence="2 3">
    <name type="scientific">Caenorhabditis briggsae</name>
    <dbReference type="NCBI Taxonomy" id="6238"/>
    <lineage>
        <taxon>Eukaryota</taxon>
        <taxon>Metazoa</taxon>
        <taxon>Ecdysozoa</taxon>
        <taxon>Nematoda</taxon>
        <taxon>Chromadorea</taxon>
        <taxon>Rhabditida</taxon>
        <taxon>Rhabditina</taxon>
        <taxon>Rhabditomorpha</taxon>
        <taxon>Rhabditoidea</taxon>
        <taxon>Rhabditidae</taxon>
        <taxon>Peloderinae</taxon>
        <taxon>Caenorhabditis</taxon>
    </lineage>
</organism>
<dbReference type="Proteomes" id="UP000827892">
    <property type="component" value="Chromosome II"/>
</dbReference>
<sequence length="127" mass="14507">MDGASSHPSECSSNISLARNIRPEMHSTVARSSNWKHMSRAMSTASSLCKMNTRNSSLTISSADAFNIVLRTPPRWPPALQRTTEDQLFGNPRETHGPKNRILFKLPLKLPNWNPSRIYKKRFDLEW</sequence>
<dbReference type="EMBL" id="CP090892">
    <property type="protein sequence ID" value="ULU08845.1"/>
    <property type="molecule type" value="Genomic_DNA"/>
</dbReference>